<dbReference type="InterPro" id="IPR018378">
    <property type="entry name" value="C-type_lectin_CS"/>
</dbReference>
<dbReference type="SUPFAM" id="SSF90257">
    <property type="entry name" value="Myosin rod fragments"/>
    <property type="match status" value="1"/>
</dbReference>
<dbReference type="InterPro" id="IPR016186">
    <property type="entry name" value="C-type_lectin-like/link_sf"/>
</dbReference>
<keyword evidence="4" id="KW-1133">Transmembrane helix</keyword>
<dbReference type="Proteomes" id="UP000265140">
    <property type="component" value="Chromosome 1"/>
</dbReference>
<keyword evidence="4" id="KW-0812">Transmembrane</keyword>
<dbReference type="GeneTree" id="ENSGT01020000230338"/>
<proteinExistence type="predicted"/>
<dbReference type="Gene3D" id="3.10.100.10">
    <property type="entry name" value="Mannose-Binding Protein A, subunit A"/>
    <property type="match status" value="1"/>
</dbReference>
<keyword evidence="2" id="KW-1015">Disulfide bond</keyword>
<organism evidence="6 7">
    <name type="scientific">Esox lucius</name>
    <name type="common">Northern pike</name>
    <dbReference type="NCBI Taxonomy" id="8010"/>
    <lineage>
        <taxon>Eukaryota</taxon>
        <taxon>Metazoa</taxon>
        <taxon>Chordata</taxon>
        <taxon>Craniata</taxon>
        <taxon>Vertebrata</taxon>
        <taxon>Euteleostomi</taxon>
        <taxon>Actinopterygii</taxon>
        <taxon>Neopterygii</taxon>
        <taxon>Teleostei</taxon>
        <taxon>Protacanthopterygii</taxon>
        <taxon>Esociformes</taxon>
        <taxon>Esocidae</taxon>
        <taxon>Esox</taxon>
    </lineage>
</organism>
<keyword evidence="4" id="KW-0472">Membrane</keyword>
<sequence length="435" mass="50917">MVKMSTFDGLSMDQHSENDYVNVSVNQDIRDSPGPAHHSGRRACIWVAVGLAMVCILQLILNVYLYVVAYSTSGEDLLKITRYDNLTKEKDELRFSYSNLTKENDELQTSYSNLTKERDQLQTSYNNLLKEIDQLKTSYNNLTKEWDQLQTSYNNRNNQFCPQNWKNTLSKDRDLLHTKCKTLKDELQTNYDNLTKERDQLQKSYDKLNEERDQLQTSYNTLTKRRDQLQTSYNTLAKEKDELQTSYNTLAKEKDHLQTSYNTVTDERDQLQTIYNSLTKIKNQLQTSYNNLTKERDLLQTSYNNLINQKCPKNWKKFGCSCYYISSVKNTWNAGRQDCLNRRADLVIINSREEQAFIKALGHRSWIGLTDRDVDGTWRWVDGTPMTTSYWINGEPNGGKKENCGENKISNDDPVMAWNDQPCDHENYFICERFG</sequence>
<feature type="transmembrane region" description="Helical" evidence="4">
    <location>
        <begin position="43"/>
        <end position="67"/>
    </location>
</feature>
<dbReference type="PROSITE" id="PS50041">
    <property type="entry name" value="C_TYPE_LECTIN_2"/>
    <property type="match status" value="1"/>
</dbReference>
<evidence type="ECO:0000259" key="5">
    <source>
        <dbReference type="PROSITE" id="PS50041"/>
    </source>
</evidence>
<dbReference type="InterPro" id="IPR016187">
    <property type="entry name" value="CTDL_fold"/>
</dbReference>
<dbReference type="GO" id="GO:0030246">
    <property type="term" value="F:carbohydrate binding"/>
    <property type="evidence" value="ECO:0007669"/>
    <property type="project" value="UniProtKB-KW"/>
</dbReference>
<evidence type="ECO:0000256" key="2">
    <source>
        <dbReference type="ARBA" id="ARBA00023157"/>
    </source>
</evidence>
<protein>
    <recommendedName>
        <fullName evidence="5">C-type lectin domain-containing protein</fullName>
    </recommendedName>
</protein>
<evidence type="ECO:0000256" key="4">
    <source>
        <dbReference type="SAM" id="Phobius"/>
    </source>
</evidence>
<evidence type="ECO:0000313" key="6">
    <source>
        <dbReference type="Ensembl" id="ENSELUP00000025717.3"/>
    </source>
</evidence>
<keyword evidence="1" id="KW-0430">Lectin</keyword>
<dbReference type="Pfam" id="PF00059">
    <property type="entry name" value="Lectin_C"/>
    <property type="match status" value="1"/>
</dbReference>
<dbReference type="Ensembl" id="ENSELUT00000037460.3">
    <property type="protein sequence ID" value="ENSELUP00000025717.3"/>
    <property type="gene ID" value="ENSELUG00000027447.2"/>
</dbReference>
<dbReference type="AlphaFoldDB" id="A0A3P8ZBR8"/>
<dbReference type="InterPro" id="IPR050111">
    <property type="entry name" value="C-type_lectin/snaclec_domain"/>
</dbReference>
<accession>A0A3P8ZBR8</accession>
<dbReference type="CDD" id="cd03590">
    <property type="entry name" value="CLECT_DC-SIGN_like"/>
    <property type="match status" value="1"/>
</dbReference>
<dbReference type="SUPFAM" id="SSF56436">
    <property type="entry name" value="C-type lectin-like"/>
    <property type="match status" value="1"/>
</dbReference>
<evidence type="ECO:0000256" key="1">
    <source>
        <dbReference type="ARBA" id="ARBA00022734"/>
    </source>
</evidence>
<feature type="coiled-coil region" evidence="3">
    <location>
        <begin position="184"/>
        <end position="309"/>
    </location>
</feature>
<keyword evidence="7" id="KW-1185">Reference proteome</keyword>
<reference evidence="7" key="1">
    <citation type="journal article" date="2014" name="PLoS ONE">
        <title>The genome and linkage map of the northern pike (Esox lucius): conserved synteny revealed between the salmonid sister group and the Neoteleostei.</title>
        <authorList>
            <person name="Rondeau E.B."/>
            <person name="Minkley D.R."/>
            <person name="Leong J.S."/>
            <person name="Messmer A.M."/>
            <person name="Jantzen J.R."/>
            <person name="von Schalburg K.R."/>
            <person name="Lemon C."/>
            <person name="Bird N.H."/>
            <person name="Koop B.F."/>
        </authorList>
    </citation>
    <scope>NUCLEOTIDE SEQUENCE</scope>
</reference>
<feature type="coiled-coil region" evidence="3">
    <location>
        <begin position="83"/>
        <end position="152"/>
    </location>
</feature>
<dbReference type="InterPro" id="IPR033989">
    <property type="entry name" value="CD209-like_CTLD"/>
</dbReference>
<name>A0A3P8ZBR8_ESOLU</name>
<dbReference type="PANTHER" id="PTHR22803">
    <property type="entry name" value="MANNOSE, PHOSPHOLIPASE, LECTIN RECEPTOR RELATED"/>
    <property type="match status" value="1"/>
</dbReference>
<dbReference type="Gene3D" id="1.20.5.400">
    <property type="match status" value="5"/>
</dbReference>
<feature type="domain" description="C-type lectin" evidence="5">
    <location>
        <begin position="318"/>
        <end position="432"/>
    </location>
</feature>
<reference evidence="6" key="3">
    <citation type="submission" date="2025-08" db="UniProtKB">
        <authorList>
            <consortium name="Ensembl"/>
        </authorList>
    </citation>
    <scope>IDENTIFICATION</scope>
</reference>
<reference evidence="6" key="2">
    <citation type="submission" date="2020-02" db="EMBL/GenBank/DDBJ databases">
        <title>Esox lucius (northern pike) genome, fEsoLuc1, primary haplotype.</title>
        <authorList>
            <person name="Myers G."/>
            <person name="Karagic N."/>
            <person name="Meyer A."/>
            <person name="Pippel M."/>
            <person name="Reichard M."/>
            <person name="Winkler S."/>
            <person name="Tracey A."/>
            <person name="Sims Y."/>
            <person name="Howe K."/>
            <person name="Rhie A."/>
            <person name="Formenti G."/>
            <person name="Durbin R."/>
            <person name="Fedrigo O."/>
            <person name="Jarvis E.D."/>
        </authorList>
    </citation>
    <scope>NUCLEOTIDE SEQUENCE [LARGE SCALE GENOMIC DNA]</scope>
</reference>
<dbReference type="SMART" id="SM00034">
    <property type="entry name" value="CLECT"/>
    <property type="match status" value="1"/>
</dbReference>
<dbReference type="InterPro" id="IPR001304">
    <property type="entry name" value="C-type_lectin-like"/>
</dbReference>
<dbReference type="Bgee" id="ENSELUG00000027447">
    <property type="expression patterns" value="Expressed in spleen and 4 other cell types or tissues"/>
</dbReference>
<evidence type="ECO:0000256" key="3">
    <source>
        <dbReference type="SAM" id="Coils"/>
    </source>
</evidence>
<dbReference type="PROSITE" id="PS00615">
    <property type="entry name" value="C_TYPE_LECTIN_1"/>
    <property type="match status" value="1"/>
</dbReference>
<evidence type="ECO:0000313" key="7">
    <source>
        <dbReference type="Proteomes" id="UP000265140"/>
    </source>
</evidence>
<keyword evidence="3" id="KW-0175">Coiled coil</keyword>
<reference evidence="6" key="4">
    <citation type="submission" date="2025-09" db="UniProtKB">
        <authorList>
            <consortium name="Ensembl"/>
        </authorList>
    </citation>
    <scope>IDENTIFICATION</scope>
</reference>
<dbReference type="OMA" id="MENDFAP"/>